<comment type="similarity">
    <text evidence="2">Belongs to the GerABKC lipoprotein family.</text>
</comment>
<dbReference type="EMBL" id="VNJI01000018">
    <property type="protein sequence ID" value="TVY09008.1"/>
    <property type="molecule type" value="Genomic_DNA"/>
</dbReference>
<feature type="domain" description="Spore germination protein N-terminal" evidence="9">
    <location>
        <begin position="22"/>
        <end position="195"/>
    </location>
</feature>
<evidence type="ECO:0000256" key="6">
    <source>
        <dbReference type="ARBA" id="ARBA00023139"/>
    </source>
</evidence>
<keyword evidence="11" id="KW-1185">Reference proteome</keyword>
<keyword evidence="6" id="KW-0564">Palmitate</keyword>
<dbReference type="RefSeq" id="WP_144848453.1">
    <property type="nucleotide sequence ID" value="NZ_VNJI01000018.1"/>
</dbReference>
<evidence type="ECO:0000256" key="1">
    <source>
        <dbReference type="ARBA" id="ARBA00004635"/>
    </source>
</evidence>
<feature type="domain" description="Spore germination GerAC-like C-terminal" evidence="8">
    <location>
        <begin position="222"/>
        <end position="386"/>
    </location>
</feature>
<dbReference type="Proteomes" id="UP000317036">
    <property type="component" value="Unassembled WGS sequence"/>
</dbReference>
<protein>
    <submittedName>
        <fullName evidence="10">Ger(X)C family spore germination protein</fullName>
    </submittedName>
</protein>
<evidence type="ECO:0000313" key="10">
    <source>
        <dbReference type="EMBL" id="TVY09008.1"/>
    </source>
</evidence>
<evidence type="ECO:0000256" key="5">
    <source>
        <dbReference type="ARBA" id="ARBA00023136"/>
    </source>
</evidence>
<evidence type="ECO:0000256" key="7">
    <source>
        <dbReference type="ARBA" id="ARBA00023288"/>
    </source>
</evidence>
<evidence type="ECO:0000313" key="11">
    <source>
        <dbReference type="Proteomes" id="UP000317036"/>
    </source>
</evidence>
<evidence type="ECO:0000256" key="3">
    <source>
        <dbReference type="ARBA" id="ARBA00022544"/>
    </source>
</evidence>
<organism evidence="10 11">
    <name type="scientific">Paenibacillus cremeus</name>
    <dbReference type="NCBI Taxonomy" id="2163881"/>
    <lineage>
        <taxon>Bacteria</taxon>
        <taxon>Bacillati</taxon>
        <taxon>Bacillota</taxon>
        <taxon>Bacilli</taxon>
        <taxon>Bacillales</taxon>
        <taxon>Paenibacillaceae</taxon>
        <taxon>Paenibacillus</taxon>
    </lineage>
</organism>
<dbReference type="NCBIfam" id="TIGR02887">
    <property type="entry name" value="spore_ger_x_C"/>
    <property type="match status" value="1"/>
</dbReference>
<accession>A0A559KA42</accession>
<proteinExistence type="inferred from homology"/>
<dbReference type="AlphaFoldDB" id="A0A559KA42"/>
<comment type="subcellular location">
    <subcellularLocation>
        <location evidence="1">Membrane</location>
        <topology evidence="1">Lipid-anchor</topology>
    </subcellularLocation>
</comment>
<dbReference type="Pfam" id="PF05504">
    <property type="entry name" value="Spore_GerAC"/>
    <property type="match status" value="1"/>
</dbReference>
<dbReference type="GO" id="GO:0016020">
    <property type="term" value="C:membrane"/>
    <property type="evidence" value="ECO:0007669"/>
    <property type="project" value="UniProtKB-SubCell"/>
</dbReference>
<dbReference type="InterPro" id="IPR008844">
    <property type="entry name" value="Spore_GerAC-like"/>
</dbReference>
<evidence type="ECO:0000259" key="9">
    <source>
        <dbReference type="Pfam" id="PF25198"/>
    </source>
</evidence>
<dbReference type="PANTHER" id="PTHR35789">
    <property type="entry name" value="SPORE GERMINATION PROTEIN B3"/>
    <property type="match status" value="1"/>
</dbReference>
<dbReference type="InterPro" id="IPR038501">
    <property type="entry name" value="Spore_GerAC_C_sf"/>
</dbReference>
<dbReference type="OrthoDB" id="9816067at2"/>
<reference evidence="10 11" key="1">
    <citation type="submission" date="2019-07" db="EMBL/GenBank/DDBJ databases">
        <authorList>
            <person name="Kim J."/>
        </authorList>
    </citation>
    <scope>NUCLEOTIDE SEQUENCE [LARGE SCALE GENOMIC DNA]</scope>
    <source>
        <strain evidence="10 11">JC52</strain>
    </source>
</reference>
<keyword evidence="3" id="KW-0309">Germination</keyword>
<evidence type="ECO:0000256" key="4">
    <source>
        <dbReference type="ARBA" id="ARBA00022729"/>
    </source>
</evidence>
<evidence type="ECO:0000259" key="8">
    <source>
        <dbReference type="Pfam" id="PF05504"/>
    </source>
</evidence>
<keyword evidence="4" id="KW-0732">Signal</keyword>
<keyword evidence="5" id="KW-0472">Membrane</keyword>
<dbReference type="InterPro" id="IPR046953">
    <property type="entry name" value="Spore_GerAC-like_C"/>
</dbReference>
<dbReference type="PROSITE" id="PS51257">
    <property type="entry name" value="PROKAR_LIPOPROTEIN"/>
    <property type="match status" value="1"/>
</dbReference>
<name>A0A559KA42_9BACL</name>
<dbReference type="InterPro" id="IPR057336">
    <property type="entry name" value="GerAC_N"/>
</dbReference>
<keyword evidence="7" id="KW-0449">Lipoprotein</keyword>
<evidence type="ECO:0000256" key="2">
    <source>
        <dbReference type="ARBA" id="ARBA00007886"/>
    </source>
</evidence>
<dbReference type="Pfam" id="PF25198">
    <property type="entry name" value="Spore_GerAC_N"/>
    <property type="match status" value="1"/>
</dbReference>
<gene>
    <name evidence="10" type="ORF">FPZ49_16125</name>
</gene>
<comment type="caution">
    <text evidence="10">The sequence shown here is derived from an EMBL/GenBank/DDBJ whole genome shotgun (WGS) entry which is preliminary data.</text>
</comment>
<sequence>MKSMSIFVLLIMVSLLLSGCWDHRELNELGITLAGGIDKSEQGYTVTVQTIDPSQMGRNRAGERSPVITYASTGTSINEILAKLTAKLPRESYGSHMRFAVISEQAAKAGLTDSLDFIFRNFEMRPDFYLVVAKGYSAQAVLSMITPFEIIPAMDFYKSLKISERLWAPTAAIRLIDLLRTLRSEGREPVLTAVTLQGDVDKARSLDAVKQITNLAEYRYDNLAIFRKDRMLGWLNENESKAYNYINNKVVRTVKTTKCPRGGGMFSILVTRVTPSVKPLIEAGCPIITVTEHVEGNIREVECKADLTKERTVLELEKAAEIHFEDVIHEGISGVQEKYGSDIFGFGEAFYRHYPRQWKEWRSDWDNMFRKLSVRVHADVKLKQTGRTVNQIGKKE</sequence>
<dbReference type="GO" id="GO:0009847">
    <property type="term" value="P:spore germination"/>
    <property type="evidence" value="ECO:0007669"/>
    <property type="project" value="InterPro"/>
</dbReference>
<dbReference type="Gene3D" id="3.30.300.210">
    <property type="entry name" value="Nutrient germinant receptor protein C, domain 3"/>
    <property type="match status" value="1"/>
</dbReference>
<dbReference type="PANTHER" id="PTHR35789:SF1">
    <property type="entry name" value="SPORE GERMINATION PROTEIN B3"/>
    <property type="match status" value="1"/>
</dbReference>